<accession>A0AAD9B5B1</accession>
<reference evidence="2" key="1">
    <citation type="submission" date="2023-04" db="EMBL/GenBank/DDBJ databases">
        <title>Chromosome-level genome of Chaenocephalus aceratus.</title>
        <authorList>
            <person name="Park H."/>
        </authorList>
    </citation>
    <scope>NUCLEOTIDE SEQUENCE</scope>
    <source>
        <strain evidence="2">DE</strain>
        <tissue evidence="2">Muscle</tissue>
    </source>
</reference>
<evidence type="ECO:0000313" key="3">
    <source>
        <dbReference type="Proteomes" id="UP001228049"/>
    </source>
</evidence>
<dbReference type="AlphaFoldDB" id="A0AAD9B5B1"/>
<dbReference type="EMBL" id="JASDAP010000059">
    <property type="protein sequence ID" value="KAK1875849.1"/>
    <property type="molecule type" value="Genomic_DNA"/>
</dbReference>
<dbReference type="InterPro" id="IPR052035">
    <property type="entry name" value="ZnF_BED_domain_contain"/>
</dbReference>
<name>A0AAD9B5B1_DISEL</name>
<dbReference type="Proteomes" id="UP001228049">
    <property type="component" value="Unassembled WGS sequence"/>
</dbReference>
<keyword evidence="3" id="KW-1185">Reference proteome</keyword>
<dbReference type="InterPro" id="IPR012337">
    <property type="entry name" value="RNaseH-like_sf"/>
</dbReference>
<comment type="caution">
    <text evidence="2">The sequence shown here is derived from an EMBL/GenBank/DDBJ whole genome shotgun (WGS) entry which is preliminary data.</text>
</comment>
<dbReference type="PANTHER" id="PTHR46481">
    <property type="entry name" value="ZINC FINGER BED DOMAIN-CONTAINING PROTEIN 4"/>
    <property type="match status" value="1"/>
</dbReference>
<dbReference type="PANTHER" id="PTHR46481:SF4">
    <property type="entry name" value="ZINC FINGER BED DOMAIN-CONTAINING PROTEIN 4"/>
    <property type="match status" value="1"/>
</dbReference>
<gene>
    <name evidence="2" type="ORF">KUDE01_032051</name>
</gene>
<dbReference type="SUPFAM" id="SSF53098">
    <property type="entry name" value="Ribonuclease H-like"/>
    <property type="match status" value="1"/>
</dbReference>
<protein>
    <submittedName>
        <fullName evidence="2">Zinc finger BED domain containing protein 1</fullName>
    </submittedName>
</protein>
<feature type="compositionally biased region" description="Acidic residues" evidence="1">
    <location>
        <begin position="463"/>
        <end position="476"/>
    </location>
</feature>
<organism evidence="2 3">
    <name type="scientific">Dissostichus eleginoides</name>
    <name type="common">Patagonian toothfish</name>
    <name type="synonym">Dissostichus amissus</name>
    <dbReference type="NCBI Taxonomy" id="100907"/>
    <lineage>
        <taxon>Eukaryota</taxon>
        <taxon>Metazoa</taxon>
        <taxon>Chordata</taxon>
        <taxon>Craniata</taxon>
        <taxon>Vertebrata</taxon>
        <taxon>Euteleostomi</taxon>
        <taxon>Actinopterygii</taxon>
        <taxon>Neopterygii</taxon>
        <taxon>Teleostei</taxon>
        <taxon>Neoteleostei</taxon>
        <taxon>Acanthomorphata</taxon>
        <taxon>Eupercaria</taxon>
        <taxon>Perciformes</taxon>
        <taxon>Notothenioidei</taxon>
        <taxon>Nototheniidae</taxon>
        <taxon>Dissostichus</taxon>
    </lineage>
</organism>
<feature type="compositionally biased region" description="Basic and acidic residues" evidence="1">
    <location>
        <begin position="508"/>
        <end position="519"/>
    </location>
</feature>
<feature type="region of interest" description="Disordered" evidence="1">
    <location>
        <begin position="448"/>
        <end position="519"/>
    </location>
</feature>
<evidence type="ECO:0000313" key="2">
    <source>
        <dbReference type="EMBL" id="KAK1875849.1"/>
    </source>
</evidence>
<dbReference type="SUPFAM" id="SSF140996">
    <property type="entry name" value="Hermes dimerisation domain"/>
    <property type="match status" value="1"/>
</dbReference>
<sequence>MQYGCNRLNGLVLLAAGTLINLSKYHTFSISKTKNLAEANPAIPGGSKTGEQQHITTFFHAPLANSSTRSKAITDAIAFFICKDIQPYSVTENEGFQHLLHILEPKNLPNRRFFTEKQIPALYDKVRRELVDSLSNAQRVAITVDGWTSCATDSYVTVTAHYIDDEWVFQNHVLQTRVFNEAQTGNNLAMLLQEVCREWKIKDKNPALVTDNARNRILAGVGAQMEPHVRCIAHTLNLASQKALKVERVSELLVKMRKVVTYFHKSPKATEALREMQIQLHLPHHKLVHDVSTRWNSSLDMLERFWEQQPAVLNTLLSKKIRTGEAMASLTEEDMTLIPEVIKLMSPLKVATTLLSEEKNPTISMISPIQTKLRRQFQSDESDLLVISQMKERFRQDFDGRYTYLQDLLHYASALDPRFKDLAFLDDNDTKDMIFMRITAEVVKMDGQAGDGDTLNEDKAAETEGDTLNEDQAAETEGDRSPHREEEETDDVPPMKKTTLDQMFGDFHPARSPDHKGES</sequence>
<proteinExistence type="predicted"/>
<feature type="compositionally biased region" description="Basic and acidic residues" evidence="1">
    <location>
        <begin position="477"/>
        <end position="486"/>
    </location>
</feature>
<evidence type="ECO:0000256" key="1">
    <source>
        <dbReference type="SAM" id="MobiDB-lite"/>
    </source>
</evidence>